<evidence type="ECO:0000256" key="2">
    <source>
        <dbReference type="ARBA" id="ARBA00023134"/>
    </source>
</evidence>
<dbReference type="SMART" id="SM00177">
    <property type="entry name" value="ARF"/>
    <property type="match status" value="1"/>
</dbReference>
<dbReference type="InterPro" id="IPR024156">
    <property type="entry name" value="Small_GTPase_ARF"/>
</dbReference>
<dbReference type="Pfam" id="PF00025">
    <property type="entry name" value="Arf"/>
    <property type="match status" value="1"/>
</dbReference>
<feature type="binding site" evidence="3">
    <location>
        <position position="78"/>
    </location>
    <ligand>
        <name>GTP</name>
        <dbReference type="ChEBI" id="CHEBI:37565"/>
    </ligand>
</feature>
<accession>A0A0D2M570</accession>
<gene>
    <name evidence="5" type="ORF">HYPSUDRAFT_145074</name>
</gene>
<dbReference type="GO" id="GO:0005525">
    <property type="term" value="F:GTP binding"/>
    <property type="evidence" value="ECO:0007669"/>
    <property type="project" value="UniProtKB-KW"/>
</dbReference>
<evidence type="ECO:0008006" key="7">
    <source>
        <dbReference type="Google" id="ProtNLM"/>
    </source>
</evidence>
<dbReference type="GO" id="GO:0003924">
    <property type="term" value="F:GTPase activity"/>
    <property type="evidence" value="ECO:0007669"/>
    <property type="project" value="InterPro"/>
</dbReference>
<dbReference type="AlphaFoldDB" id="A0A0D2M570"/>
<dbReference type="InterPro" id="IPR006689">
    <property type="entry name" value="Small_GTPase_ARF/SAR"/>
</dbReference>
<keyword evidence="4" id="KW-0479">Metal-binding</keyword>
<protein>
    <recommendedName>
        <fullName evidence="7">ADP-ribosylation factor</fullName>
    </recommendedName>
</protein>
<proteinExistence type="predicted"/>
<feature type="binding site" evidence="3">
    <location>
        <begin position="24"/>
        <end position="31"/>
    </location>
    <ligand>
        <name>GTP</name>
        <dbReference type="ChEBI" id="CHEBI:37565"/>
    </ligand>
</feature>
<evidence type="ECO:0000313" key="6">
    <source>
        <dbReference type="Proteomes" id="UP000054270"/>
    </source>
</evidence>
<keyword evidence="4" id="KW-0460">Magnesium</keyword>
<name>A0A0D2M570_HYPSF</name>
<feature type="binding site" evidence="4">
    <location>
        <position position="48"/>
    </location>
    <ligand>
        <name>Mg(2+)</name>
        <dbReference type="ChEBI" id="CHEBI:18420"/>
    </ligand>
</feature>
<dbReference type="GO" id="GO:0046872">
    <property type="term" value="F:metal ion binding"/>
    <property type="evidence" value="ECO:0007669"/>
    <property type="project" value="UniProtKB-KW"/>
</dbReference>
<dbReference type="OrthoDB" id="427186at2759"/>
<feature type="binding site" evidence="4">
    <location>
        <position position="31"/>
    </location>
    <ligand>
        <name>Mg(2+)</name>
        <dbReference type="ChEBI" id="CHEBI:18420"/>
    </ligand>
</feature>
<dbReference type="PANTHER" id="PTHR11711">
    <property type="entry name" value="ADP RIBOSYLATION FACTOR-RELATED"/>
    <property type="match status" value="1"/>
</dbReference>
<keyword evidence="1 3" id="KW-0547">Nucleotide-binding</keyword>
<dbReference type="EMBL" id="KN817590">
    <property type="protein sequence ID" value="KJA18333.1"/>
    <property type="molecule type" value="Genomic_DNA"/>
</dbReference>
<reference evidence="6" key="1">
    <citation type="submission" date="2014-04" db="EMBL/GenBank/DDBJ databases">
        <title>Evolutionary Origins and Diversification of the Mycorrhizal Mutualists.</title>
        <authorList>
            <consortium name="DOE Joint Genome Institute"/>
            <consortium name="Mycorrhizal Genomics Consortium"/>
            <person name="Kohler A."/>
            <person name="Kuo A."/>
            <person name="Nagy L.G."/>
            <person name="Floudas D."/>
            <person name="Copeland A."/>
            <person name="Barry K.W."/>
            <person name="Cichocki N."/>
            <person name="Veneault-Fourrey C."/>
            <person name="LaButti K."/>
            <person name="Lindquist E.A."/>
            <person name="Lipzen A."/>
            <person name="Lundell T."/>
            <person name="Morin E."/>
            <person name="Murat C."/>
            <person name="Riley R."/>
            <person name="Ohm R."/>
            <person name="Sun H."/>
            <person name="Tunlid A."/>
            <person name="Henrissat B."/>
            <person name="Grigoriev I.V."/>
            <person name="Hibbett D.S."/>
            <person name="Martin F."/>
        </authorList>
    </citation>
    <scope>NUCLEOTIDE SEQUENCE [LARGE SCALE GENOMIC DNA]</scope>
    <source>
        <strain evidence="6">FD-334 SS-4</strain>
    </source>
</reference>
<dbReference type="Proteomes" id="UP000054270">
    <property type="component" value="Unassembled WGS sequence"/>
</dbReference>
<organism evidence="5 6">
    <name type="scientific">Hypholoma sublateritium (strain FD-334 SS-4)</name>
    <dbReference type="NCBI Taxonomy" id="945553"/>
    <lineage>
        <taxon>Eukaryota</taxon>
        <taxon>Fungi</taxon>
        <taxon>Dikarya</taxon>
        <taxon>Basidiomycota</taxon>
        <taxon>Agaricomycotina</taxon>
        <taxon>Agaricomycetes</taxon>
        <taxon>Agaricomycetidae</taxon>
        <taxon>Agaricales</taxon>
        <taxon>Agaricineae</taxon>
        <taxon>Strophariaceae</taxon>
        <taxon>Hypholoma</taxon>
    </lineage>
</organism>
<evidence type="ECO:0000256" key="1">
    <source>
        <dbReference type="ARBA" id="ARBA00022741"/>
    </source>
</evidence>
<dbReference type="Gene3D" id="3.40.50.300">
    <property type="entry name" value="P-loop containing nucleotide triphosphate hydrolases"/>
    <property type="match status" value="1"/>
</dbReference>
<dbReference type="OMA" id="HVTMTYF"/>
<evidence type="ECO:0000256" key="4">
    <source>
        <dbReference type="PIRSR" id="PIRSR606689-2"/>
    </source>
</evidence>
<keyword evidence="2 3" id="KW-0342">GTP-binding</keyword>
<feature type="binding site" evidence="3">
    <location>
        <begin position="143"/>
        <end position="146"/>
    </location>
    <ligand>
        <name>GTP</name>
        <dbReference type="ChEBI" id="CHEBI:37565"/>
    </ligand>
</feature>
<dbReference type="STRING" id="945553.A0A0D2M570"/>
<evidence type="ECO:0000256" key="3">
    <source>
        <dbReference type="PIRSR" id="PIRSR606689-1"/>
    </source>
</evidence>
<dbReference type="InterPro" id="IPR027417">
    <property type="entry name" value="P-loop_NTPase"/>
</dbReference>
<keyword evidence="6" id="KW-1185">Reference proteome</keyword>
<evidence type="ECO:0000313" key="5">
    <source>
        <dbReference type="EMBL" id="KJA18333.1"/>
    </source>
</evidence>
<sequence length="426" mass="47722">MTSIIRRLKERLYPSQGFSVSIIGLSDSGKTTLLYYLKLGEIVQTIPSIGFNVETIDAATSSGKPFKMTGWDVGTGCGITYLYGIIQIYISTSDAIIWVVDGSDREYLTESIEALQRIVYEDSTGNEDTTKSPAKRPILLLSNKSDKPGSMSLDEMRVKFSRVLSGRLSAVYKTSCVQGNPYEKSGLPEAFDWLALAIQISKSGKQKDIVQKEQELSSLDPRSQTTIMQKLDSWLTRTETDIGVEEFIDKFKSFSLPSWDHYTHIRIAYVYLTKYGRKEGKDLIFQGLESYIAASPQTKGKSFHVTMTYFWIQIVHFGIRNVPASPELPAPNNVLSASTSESEWKVISPGPDDFARFLLINPHVADGNLWSDYYTREVIMTPAAKVEMVLPDKKPLPNLVIRDAINNSSQQSLKQVQQLAAAQRPR</sequence>
<dbReference type="SUPFAM" id="SSF52540">
    <property type="entry name" value="P-loop containing nucleoside triphosphate hydrolases"/>
    <property type="match status" value="1"/>
</dbReference>
<dbReference type="PROSITE" id="PS51417">
    <property type="entry name" value="ARF"/>
    <property type="match status" value="1"/>
</dbReference>